<accession>A0ACC1SV91</accession>
<name>A0ACC1SV91_9HYPO</name>
<sequence length="603" mass="68025">MAQSEDVAVAIDLGTTFTGVAMLPRSGTIDVMNTWPGNNQQNEQKVPTRLIYNHDNSIHSWGFLCNMFDAVLAHGQTDRRLFKMFLDPATQEELREGGLSYGLLDTHEAARCTTDYLREIYRHVKSIYEESTGTHNWANSNVVFLFSVPTTWKGMGVINTFKDIIKNAGFGTEGPRHSAQIDLTEAEAAAVDALKSGLIEFRTGDIFLSVDAGGGTTDLSLVRVTSVDDAIPQLSQIAEVSGIGTGSTLIDSAFERLINDRLAAHPGILDDFPRLATETMMSDRFKTLKHNFGQPVMASPVYRIPVPALAGNFSHGGLRIEEGRMLFDHDEIQALFDPHVERIIDKIKEQLDWLTENRYSDQVTRMILSGGLGSSAYVQRRIREHFTRFSHPNALQVMVIPSRFPQITVVRGLLFDHKQKRETGNKPVLATYIARASYGVVIRELYTPERHFNEQIEQDEHDPSQRWAVNQIQWVIRKGDSVDPNEPVVKQFVIRLNPGQTTRSWNSQIVISRNEPDVLPRSLRQAGVKRLCLVKSNLTGVQQHELVLKKKRGTCFSNGYKYYNCVFDVRVIVAPADLRFELWFGGQKFSRNHDPIKVEWNSA</sequence>
<protein>
    <submittedName>
        <fullName evidence="1">Uncharacterized protein</fullName>
    </submittedName>
</protein>
<organism evidence="1 2">
    <name type="scientific">Fusarium decemcellulare</name>
    <dbReference type="NCBI Taxonomy" id="57161"/>
    <lineage>
        <taxon>Eukaryota</taxon>
        <taxon>Fungi</taxon>
        <taxon>Dikarya</taxon>
        <taxon>Ascomycota</taxon>
        <taxon>Pezizomycotina</taxon>
        <taxon>Sordariomycetes</taxon>
        <taxon>Hypocreomycetidae</taxon>
        <taxon>Hypocreales</taxon>
        <taxon>Nectriaceae</taxon>
        <taxon>Fusarium</taxon>
        <taxon>Fusarium decemcellulare species complex</taxon>
    </lineage>
</organism>
<comment type="caution">
    <text evidence="1">The sequence shown here is derived from an EMBL/GenBank/DDBJ whole genome shotgun (WGS) entry which is preliminary data.</text>
</comment>
<dbReference type="EMBL" id="JANRMS010000086">
    <property type="protein sequence ID" value="KAJ3547228.1"/>
    <property type="molecule type" value="Genomic_DNA"/>
</dbReference>
<reference evidence="1" key="1">
    <citation type="submission" date="2022-08" db="EMBL/GenBank/DDBJ databases">
        <title>Genome Sequence of Fusarium decemcellulare.</title>
        <authorList>
            <person name="Buettner E."/>
        </authorList>
    </citation>
    <scope>NUCLEOTIDE SEQUENCE</scope>
    <source>
        <strain evidence="1">Babe19</strain>
    </source>
</reference>
<dbReference type="Proteomes" id="UP001148629">
    <property type="component" value="Unassembled WGS sequence"/>
</dbReference>
<gene>
    <name evidence="1" type="ORF">NM208_g1627</name>
</gene>
<evidence type="ECO:0000313" key="2">
    <source>
        <dbReference type="Proteomes" id="UP001148629"/>
    </source>
</evidence>
<proteinExistence type="predicted"/>
<evidence type="ECO:0000313" key="1">
    <source>
        <dbReference type="EMBL" id="KAJ3547228.1"/>
    </source>
</evidence>
<keyword evidence="2" id="KW-1185">Reference proteome</keyword>